<dbReference type="Gene3D" id="3.40.50.1820">
    <property type="entry name" value="alpha/beta hydrolase"/>
    <property type="match status" value="1"/>
</dbReference>
<evidence type="ECO:0000256" key="1">
    <source>
        <dbReference type="ARBA" id="ARBA00022801"/>
    </source>
</evidence>
<dbReference type="InterPro" id="IPR000639">
    <property type="entry name" value="Epox_hydrolase-like"/>
</dbReference>
<dbReference type="PRINTS" id="PR00412">
    <property type="entry name" value="EPOXHYDRLASE"/>
</dbReference>
<dbReference type="InterPro" id="IPR029058">
    <property type="entry name" value="AB_hydrolase_fold"/>
</dbReference>
<dbReference type="SUPFAM" id="SSF53474">
    <property type="entry name" value="alpha/beta-Hydrolases"/>
    <property type="match status" value="1"/>
</dbReference>
<keyword evidence="1 3" id="KW-0378">Hydrolase</keyword>
<feature type="domain" description="AB hydrolase-1" evidence="2">
    <location>
        <begin position="99"/>
        <end position="346"/>
    </location>
</feature>
<sequence length="369" mass="39667">MTASPPEPPDDVVDDQWSAPRHPFSRRGFVGAAAAATGVSLFGGLATSTASAVPQRTRGSIGSVSTAPRLPSGFTRTFTSRFVEANGIRQHVVIGGGGPPLLLVHGWPENWYAWRFLMPALARDFTVIAVDQRGIGLSEKASDGYDTATLADDLAALMTALGHDRFAVVGHDTGYIIGYALAADHRDRVSRLVVAEIPGPPGVEDPEHPAPPLFLPEFLNNRLWHIPFNRVDDELIVDMVRTNANAFYRYEFAIQGGGATLPDHAIDYYVSLYNRDRNALRASFGLYRAWDAHLAQNMERQKTPLTLPVLGIGGENSWGPAAAAGIRPAASDVQGAVIAGAGHWLAEQAPAQMLEILRSFLAPYLQGAG</sequence>
<name>A0AAU7TA83_9ACTN</name>
<reference evidence="3" key="1">
    <citation type="submission" date="2024-06" db="EMBL/GenBank/DDBJ databases">
        <title>Kribbella sp. strain HUAS MG21 genome sequences.</title>
        <authorList>
            <person name="Mo P."/>
        </authorList>
    </citation>
    <scope>NUCLEOTIDE SEQUENCE</scope>
    <source>
        <strain evidence="3">HUAS MG21</strain>
    </source>
</reference>
<organism evidence="3">
    <name type="scientific">Kribbella sp. HUAS MG21</name>
    <dbReference type="NCBI Taxonomy" id="3160966"/>
    <lineage>
        <taxon>Bacteria</taxon>
        <taxon>Bacillati</taxon>
        <taxon>Actinomycetota</taxon>
        <taxon>Actinomycetes</taxon>
        <taxon>Propionibacteriales</taxon>
        <taxon>Kribbellaceae</taxon>
        <taxon>Kribbella</taxon>
    </lineage>
</organism>
<dbReference type="PANTHER" id="PTHR43329">
    <property type="entry name" value="EPOXIDE HYDROLASE"/>
    <property type="match status" value="1"/>
</dbReference>
<dbReference type="Pfam" id="PF00561">
    <property type="entry name" value="Abhydrolase_1"/>
    <property type="match status" value="1"/>
</dbReference>
<dbReference type="RefSeq" id="WP_350276438.1">
    <property type="nucleotide sequence ID" value="NZ_CP158165.1"/>
</dbReference>
<proteinExistence type="predicted"/>
<dbReference type="PROSITE" id="PS51318">
    <property type="entry name" value="TAT"/>
    <property type="match status" value="1"/>
</dbReference>
<accession>A0AAU7TA83</accession>
<dbReference type="EMBL" id="CP158165">
    <property type="protein sequence ID" value="XBV23607.1"/>
    <property type="molecule type" value="Genomic_DNA"/>
</dbReference>
<protein>
    <submittedName>
        <fullName evidence="3">Alpha/beta hydrolase</fullName>
    </submittedName>
</protein>
<dbReference type="GO" id="GO:0016787">
    <property type="term" value="F:hydrolase activity"/>
    <property type="evidence" value="ECO:0007669"/>
    <property type="project" value="UniProtKB-KW"/>
</dbReference>
<evidence type="ECO:0000313" key="3">
    <source>
        <dbReference type="EMBL" id="XBV23607.1"/>
    </source>
</evidence>
<dbReference type="InterPro" id="IPR000073">
    <property type="entry name" value="AB_hydrolase_1"/>
</dbReference>
<dbReference type="InterPro" id="IPR006311">
    <property type="entry name" value="TAT_signal"/>
</dbReference>
<evidence type="ECO:0000259" key="2">
    <source>
        <dbReference type="Pfam" id="PF00561"/>
    </source>
</evidence>
<gene>
    <name evidence="3" type="ORF">ABN611_34185</name>
</gene>
<dbReference type="AlphaFoldDB" id="A0AAU7TA83"/>